<protein>
    <submittedName>
        <fullName evidence="1">Uncharacterized protein</fullName>
    </submittedName>
</protein>
<organism evidence="1 2">
    <name type="scientific">Symbiodinium natans</name>
    <dbReference type="NCBI Taxonomy" id="878477"/>
    <lineage>
        <taxon>Eukaryota</taxon>
        <taxon>Sar</taxon>
        <taxon>Alveolata</taxon>
        <taxon>Dinophyceae</taxon>
        <taxon>Suessiales</taxon>
        <taxon>Symbiodiniaceae</taxon>
        <taxon>Symbiodinium</taxon>
    </lineage>
</organism>
<evidence type="ECO:0000313" key="1">
    <source>
        <dbReference type="EMBL" id="CAE7404627.1"/>
    </source>
</evidence>
<dbReference type="AlphaFoldDB" id="A0A812QUA1"/>
<keyword evidence="2" id="KW-1185">Reference proteome</keyword>
<proteinExistence type="predicted"/>
<dbReference type="Proteomes" id="UP000604046">
    <property type="component" value="Unassembled WGS sequence"/>
</dbReference>
<name>A0A812QUA1_9DINO</name>
<accession>A0A812QUA1</accession>
<comment type="caution">
    <text evidence="1">The sequence shown here is derived from an EMBL/GenBank/DDBJ whole genome shotgun (WGS) entry which is preliminary data.</text>
</comment>
<evidence type="ECO:0000313" key="2">
    <source>
        <dbReference type="Proteomes" id="UP000604046"/>
    </source>
</evidence>
<dbReference type="EMBL" id="CAJNDS010002272">
    <property type="protein sequence ID" value="CAE7404627.1"/>
    <property type="molecule type" value="Genomic_DNA"/>
</dbReference>
<gene>
    <name evidence="1" type="ORF">SNAT2548_LOCUS22013</name>
</gene>
<sequence length="111" mass="12205">MAVRAEQITLHRAGLAAAAAHRRMLDCLLVFPFHSGLTGADQLPSMVRFLQETTNCGTFDAWSPFLASLAEGVGQWTEDVLRRRADIWGLLASLAVPSRSFLRLSTYTLVS</sequence>
<reference evidence="1" key="1">
    <citation type="submission" date="2021-02" db="EMBL/GenBank/DDBJ databases">
        <authorList>
            <person name="Dougan E. K."/>
            <person name="Rhodes N."/>
            <person name="Thang M."/>
            <person name="Chan C."/>
        </authorList>
    </citation>
    <scope>NUCLEOTIDE SEQUENCE</scope>
</reference>
<dbReference type="OrthoDB" id="441419at2759"/>